<feature type="non-terminal residue" evidence="1">
    <location>
        <position position="121"/>
    </location>
</feature>
<comment type="caution">
    <text evidence="1">The sequence shown here is derived from an EMBL/GenBank/DDBJ whole genome shotgun (WGS) entry which is preliminary data.</text>
</comment>
<protein>
    <submittedName>
        <fullName evidence="1">7472_t:CDS:1</fullName>
    </submittedName>
</protein>
<proteinExistence type="predicted"/>
<keyword evidence="2" id="KW-1185">Reference proteome</keyword>
<gene>
    <name evidence="1" type="ORF">DHETER_LOCUS10944</name>
</gene>
<evidence type="ECO:0000313" key="1">
    <source>
        <dbReference type="EMBL" id="CAG8686386.1"/>
    </source>
</evidence>
<reference evidence="1" key="1">
    <citation type="submission" date="2021-06" db="EMBL/GenBank/DDBJ databases">
        <authorList>
            <person name="Kallberg Y."/>
            <person name="Tangrot J."/>
            <person name="Rosling A."/>
        </authorList>
    </citation>
    <scope>NUCLEOTIDE SEQUENCE</scope>
    <source>
        <strain evidence="1">IL203A</strain>
    </source>
</reference>
<dbReference type="Proteomes" id="UP000789702">
    <property type="component" value="Unassembled WGS sequence"/>
</dbReference>
<organism evidence="1 2">
    <name type="scientific">Dentiscutata heterogama</name>
    <dbReference type="NCBI Taxonomy" id="1316150"/>
    <lineage>
        <taxon>Eukaryota</taxon>
        <taxon>Fungi</taxon>
        <taxon>Fungi incertae sedis</taxon>
        <taxon>Mucoromycota</taxon>
        <taxon>Glomeromycotina</taxon>
        <taxon>Glomeromycetes</taxon>
        <taxon>Diversisporales</taxon>
        <taxon>Gigasporaceae</taxon>
        <taxon>Dentiscutata</taxon>
    </lineage>
</organism>
<evidence type="ECO:0000313" key="2">
    <source>
        <dbReference type="Proteomes" id="UP000789702"/>
    </source>
</evidence>
<accession>A0ACA9P1C5</accession>
<sequence>GNKDIDALIKKTKKESLSCDGFIEWIPIFNIEYIKPLEQGGCSKIYLGIWKPFKSKNKTINKQKLPNLNVVLKVLKNSQDFNDKFLNEIAQHSFEDSNSDYADNYEKDKRYTTQKYNFTYN</sequence>
<dbReference type="EMBL" id="CAJVPU010022657">
    <property type="protein sequence ID" value="CAG8686386.1"/>
    <property type="molecule type" value="Genomic_DNA"/>
</dbReference>
<feature type="non-terminal residue" evidence="1">
    <location>
        <position position="1"/>
    </location>
</feature>
<name>A0ACA9P1C5_9GLOM</name>